<proteinExistence type="predicted"/>
<evidence type="ECO:0000313" key="1">
    <source>
        <dbReference type="EMBL" id="KTC99018.1"/>
    </source>
</evidence>
<keyword evidence="1" id="KW-0282">Flagellum</keyword>
<protein>
    <submittedName>
        <fullName evidence="1">Flagellar basal body rod protein FlgB</fullName>
    </submittedName>
</protein>
<keyword evidence="1" id="KW-0969">Cilium</keyword>
<evidence type="ECO:0000313" key="2">
    <source>
        <dbReference type="Proteomes" id="UP000054785"/>
    </source>
</evidence>
<dbReference type="RefSeq" id="WP_028386000.1">
    <property type="nucleotide sequence ID" value="NZ_CAAAHN010000011.1"/>
</dbReference>
<dbReference type="PATRIC" id="fig|45065.4.peg.1384"/>
<keyword evidence="2" id="KW-1185">Reference proteome</keyword>
<dbReference type="AlphaFoldDB" id="A0A0W0TUH8"/>
<dbReference type="OrthoDB" id="9788334at2"/>
<keyword evidence="1" id="KW-0966">Cell projection</keyword>
<name>A0A0W0TUH8_9GAMM</name>
<gene>
    <name evidence="1" type="ORF">Lgee_1284</name>
</gene>
<reference evidence="1 2" key="1">
    <citation type="submission" date="2015-11" db="EMBL/GenBank/DDBJ databases">
        <title>Genomic analysis of 38 Legionella species identifies large and diverse effector repertoires.</title>
        <authorList>
            <person name="Burstein D."/>
            <person name="Amaro F."/>
            <person name="Zusman T."/>
            <person name="Lifshitz Z."/>
            <person name="Cohen O."/>
            <person name="Gilbert J.A."/>
            <person name="Pupko T."/>
            <person name="Shuman H.A."/>
            <person name="Segal G."/>
        </authorList>
    </citation>
    <scope>NUCLEOTIDE SEQUENCE [LARGE SCALE GENOMIC DNA]</scope>
    <source>
        <strain evidence="1 2">ATCC 49504</strain>
    </source>
</reference>
<comment type="caution">
    <text evidence="1">The sequence shown here is derived from an EMBL/GenBank/DDBJ whole genome shotgun (WGS) entry which is preliminary data.</text>
</comment>
<dbReference type="STRING" id="45065.Lgee_1284"/>
<organism evidence="1 2">
    <name type="scientific">Legionella geestiana</name>
    <dbReference type="NCBI Taxonomy" id="45065"/>
    <lineage>
        <taxon>Bacteria</taxon>
        <taxon>Pseudomonadati</taxon>
        <taxon>Pseudomonadota</taxon>
        <taxon>Gammaproteobacteria</taxon>
        <taxon>Legionellales</taxon>
        <taxon>Legionellaceae</taxon>
        <taxon>Legionella</taxon>
    </lineage>
</organism>
<dbReference type="EMBL" id="LNYC01000051">
    <property type="protein sequence ID" value="KTC99018.1"/>
    <property type="molecule type" value="Genomic_DNA"/>
</dbReference>
<dbReference type="Proteomes" id="UP000054785">
    <property type="component" value="Unassembled WGS sequence"/>
</dbReference>
<sequence length="104" mass="11420">METTTSLNLLKSALDVSLMRHEAISLNIANRETAGFQPLEVRFVDQLREEGGLSAEFSVLDTPVALDAEIAKGLENATYYRSLLRGIQHEFSLLRLSLQGGTGL</sequence>
<accession>A0A0W0TUH8</accession>